<evidence type="ECO:0000313" key="3">
    <source>
        <dbReference type="EMBL" id="KZT39074.1"/>
    </source>
</evidence>
<evidence type="ECO:0000313" key="4">
    <source>
        <dbReference type="Proteomes" id="UP000076798"/>
    </source>
</evidence>
<feature type="domain" description="CxC2-like cysteine cluster KDZ transposase-associated" evidence="2">
    <location>
        <begin position="98"/>
        <end position="205"/>
    </location>
</feature>
<protein>
    <recommendedName>
        <fullName evidence="2">CxC2-like cysteine cluster KDZ transposase-associated domain-containing protein</fullName>
    </recommendedName>
</protein>
<dbReference type="STRING" id="1314776.A0A166E015"/>
<dbReference type="InterPro" id="IPR040521">
    <property type="entry name" value="KDZ"/>
</dbReference>
<proteinExistence type="predicted"/>
<dbReference type="AlphaFoldDB" id="A0A166E015"/>
<gene>
    <name evidence="3" type="ORF">SISSUDRAFT_985469</name>
</gene>
<dbReference type="Pfam" id="PF18803">
    <property type="entry name" value="CxC2"/>
    <property type="match status" value="1"/>
</dbReference>
<dbReference type="PANTHER" id="PTHR33096">
    <property type="entry name" value="CXC2 DOMAIN-CONTAINING PROTEIN"/>
    <property type="match status" value="1"/>
</dbReference>
<sequence>IHRVQRWLQCRDKYLDEFLRHDAYGLPERSHCQSPHCSGIANENTEQRAHGAYRCLDCFQPLLCCADCMVRDHRHAPLHRIQKWTDTHWTHCSLHDHELGLVVRLGHSDGTTCAVPHRYDTPITVLHTNGFHQVNVVFCGCATEADDLLKRHQLLRARWFPATLDKPQTAFTFDVLELFHQITSVSGYSAHQYHSALQNLTDNSGTRHVPKRYDDLGHCTRYYRHLQMLKRSGRAHDPAGVSATQNGAMALQCPACPHPDINLPPDWQETAANLWLFTLFLAIDANFRLKLKDRGDSKDPELGSGWAYFVEYAAYLREIAKQPDIIEKSDCDSTHRAIERAHLKSHKGYTVTGVGAVICGRHGLIRANGVGDLQVGERYSNMDYIFLSSIISASVAIIMISYDIACQWSKNIKTRVTSYPIDLAANFFTFILRYVIPKFHLPAHGPKCQCPYSLNYLEGCARLDGEGIERGWAHLGPYSSSHKEKTAANRHDSMDDLFGSWNWRKIKEMGPTMLNKLHTALQGLAKQEAAFTSLSEAASDPQQADWLAMITTWQLDPLHAPNPFQEPEEIQTQSNIRRELDQQEVLERAQGLHIDVNDVSPVQFLERGINLEIEILKFNAKLAEDKPKVDSSLAGVHGERRRALIRRIQAWRQLQLSHMPGIQELTEDEEDLADHSDDVEVPPLSVKLLLPSHLSDSVSAGNSSSDRARFASGSWCTKEEKLRTGHAEAALTSLRRAIRCKIKVYKSKQANVRGIRAGTRAGTVVAQYQQKIIVAADIYRLSYNALNALHPGGEWLESFRPLLPTDCKGPQLQDEDDDQGTSAHRHRQRQLGDGSFVASWIWQPSRFSPRRPNQSDEGDDNIAMRVDWVKAYSRKQRWNEEKLLVVEEMRRILAFYKWKHHWWMQKLDQRGQAPEGVRAGLDAYCHKQAQMWQVMGVQCAELWVGSLRAFNIECPWLVEYVGEEETSVNISDGVGVAPGPVLPSPFEEAVELE</sequence>
<organism evidence="3 4">
    <name type="scientific">Sistotremastrum suecicum HHB10207 ss-3</name>
    <dbReference type="NCBI Taxonomy" id="1314776"/>
    <lineage>
        <taxon>Eukaryota</taxon>
        <taxon>Fungi</taxon>
        <taxon>Dikarya</taxon>
        <taxon>Basidiomycota</taxon>
        <taxon>Agaricomycotina</taxon>
        <taxon>Agaricomycetes</taxon>
        <taxon>Sistotremastrales</taxon>
        <taxon>Sistotremastraceae</taxon>
        <taxon>Sistotremastrum</taxon>
    </lineage>
</organism>
<dbReference type="InterPro" id="IPR041457">
    <property type="entry name" value="CxC2_KDZ-assoc"/>
</dbReference>
<dbReference type="Pfam" id="PF18758">
    <property type="entry name" value="KDZ"/>
    <property type="match status" value="1"/>
</dbReference>
<feature type="region of interest" description="Disordered" evidence="1">
    <location>
        <begin position="807"/>
        <end position="830"/>
    </location>
</feature>
<dbReference type="OrthoDB" id="3192989at2759"/>
<dbReference type="EMBL" id="KV428052">
    <property type="protein sequence ID" value="KZT39074.1"/>
    <property type="molecule type" value="Genomic_DNA"/>
</dbReference>
<accession>A0A166E015</accession>
<dbReference type="Proteomes" id="UP000076798">
    <property type="component" value="Unassembled WGS sequence"/>
</dbReference>
<evidence type="ECO:0000259" key="2">
    <source>
        <dbReference type="Pfam" id="PF18803"/>
    </source>
</evidence>
<feature type="non-terminal residue" evidence="3">
    <location>
        <position position="1"/>
    </location>
</feature>
<evidence type="ECO:0000256" key="1">
    <source>
        <dbReference type="SAM" id="MobiDB-lite"/>
    </source>
</evidence>
<dbReference type="PANTHER" id="PTHR33096:SF1">
    <property type="entry name" value="CXC1-LIKE CYSTEINE CLUSTER ASSOCIATED WITH KDZ TRANSPOSASES DOMAIN-CONTAINING PROTEIN"/>
    <property type="match status" value="1"/>
</dbReference>
<name>A0A166E015_9AGAM</name>
<keyword evidence="4" id="KW-1185">Reference proteome</keyword>
<reference evidence="3 4" key="1">
    <citation type="journal article" date="2016" name="Mol. Biol. Evol.">
        <title>Comparative Genomics of Early-Diverging Mushroom-Forming Fungi Provides Insights into the Origins of Lignocellulose Decay Capabilities.</title>
        <authorList>
            <person name="Nagy L.G."/>
            <person name="Riley R."/>
            <person name="Tritt A."/>
            <person name="Adam C."/>
            <person name="Daum C."/>
            <person name="Floudas D."/>
            <person name="Sun H."/>
            <person name="Yadav J.S."/>
            <person name="Pangilinan J."/>
            <person name="Larsson K.H."/>
            <person name="Matsuura K."/>
            <person name="Barry K."/>
            <person name="Labutti K."/>
            <person name="Kuo R."/>
            <person name="Ohm R.A."/>
            <person name="Bhattacharya S.S."/>
            <person name="Shirouzu T."/>
            <person name="Yoshinaga Y."/>
            <person name="Martin F.M."/>
            <person name="Grigoriev I.V."/>
            <person name="Hibbett D.S."/>
        </authorList>
    </citation>
    <scope>NUCLEOTIDE SEQUENCE [LARGE SCALE GENOMIC DNA]</scope>
    <source>
        <strain evidence="3 4">HHB10207 ss-3</strain>
    </source>
</reference>